<dbReference type="Proteomes" id="UP000468687">
    <property type="component" value="Unassembled WGS sequence"/>
</dbReference>
<organism evidence="1 2">
    <name type="scientific">Nocardioides zeae</name>
    <dbReference type="NCBI Taxonomy" id="1457234"/>
    <lineage>
        <taxon>Bacteria</taxon>
        <taxon>Bacillati</taxon>
        <taxon>Actinomycetota</taxon>
        <taxon>Actinomycetes</taxon>
        <taxon>Propionibacteriales</taxon>
        <taxon>Nocardioidaceae</taxon>
        <taxon>Nocardioides</taxon>
    </lineage>
</organism>
<dbReference type="CDD" id="cd06558">
    <property type="entry name" value="crotonase-like"/>
    <property type="match status" value="1"/>
</dbReference>
<keyword evidence="2" id="KW-1185">Reference proteome</keyword>
<dbReference type="PANTHER" id="PTHR11941">
    <property type="entry name" value="ENOYL-COA HYDRATASE-RELATED"/>
    <property type="match status" value="1"/>
</dbReference>
<keyword evidence="1" id="KW-0413">Isomerase</keyword>
<dbReference type="GO" id="GO:0006635">
    <property type="term" value="P:fatty acid beta-oxidation"/>
    <property type="evidence" value="ECO:0007669"/>
    <property type="project" value="TreeGrafter"/>
</dbReference>
<dbReference type="InterPro" id="IPR029045">
    <property type="entry name" value="ClpP/crotonase-like_dom_sf"/>
</dbReference>
<proteinExistence type="predicted"/>
<dbReference type="GO" id="GO:0016853">
    <property type="term" value="F:isomerase activity"/>
    <property type="evidence" value="ECO:0007669"/>
    <property type="project" value="UniProtKB-KW"/>
</dbReference>
<gene>
    <name evidence="1" type="ORF">G3T38_04960</name>
</gene>
<evidence type="ECO:0000313" key="1">
    <source>
        <dbReference type="EMBL" id="NEN77624.1"/>
    </source>
</evidence>
<dbReference type="SUPFAM" id="SSF52096">
    <property type="entry name" value="ClpP/crotonase"/>
    <property type="match status" value="1"/>
</dbReference>
<evidence type="ECO:0000313" key="2">
    <source>
        <dbReference type="Proteomes" id="UP000468687"/>
    </source>
</evidence>
<comment type="caution">
    <text evidence="1">The sequence shown here is derived from an EMBL/GenBank/DDBJ whole genome shotgun (WGS) entry which is preliminary data.</text>
</comment>
<dbReference type="AlphaFoldDB" id="A0A6P0HH67"/>
<dbReference type="PANTHER" id="PTHR11941:SF54">
    <property type="entry name" value="ENOYL-COA HYDRATASE, MITOCHONDRIAL"/>
    <property type="match status" value="1"/>
</dbReference>
<reference evidence="1 2" key="1">
    <citation type="journal article" date="2014" name="Int. J. Syst. Evol. Microbiol.">
        <title>Nocardioides zeae sp. nov., isolated from the stem of Zea mays.</title>
        <authorList>
            <person name="Glaeser S.P."/>
            <person name="McInroy J.A."/>
            <person name="Busse H.J."/>
            <person name="Kampfer P."/>
        </authorList>
    </citation>
    <scope>NUCLEOTIDE SEQUENCE [LARGE SCALE GENOMIC DNA]</scope>
    <source>
        <strain evidence="1 2">JCM 30728</strain>
    </source>
</reference>
<accession>A0A6P0HH67</accession>
<dbReference type="RefSeq" id="WP_163770954.1">
    <property type="nucleotide sequence ID" value="NZ_JAAGXA010000002.1"/>
</dbReference>
<dbReference type="Gene3D" id="3.90.226.10">
    <property type="entry name" value="2-enoyl-CoA Hydratase, Chain A, domain 1"/>
    <property type="match status" value="1"/>
</dbReference>
<sequence>MSTRTLVGEGPVLLEVEDGIATIWLNRPEASNSVDVELLQALHAAALRCHAEPGVRVVVLAGAGRNFCAGGDVKTFAAKGVALPEYLRSATAWLQIATSALIQLKAPVVAAVQGFAAGGAGFGLVCAADLVVAADDARFFSGAVRVGMAPDAGTTVTLGRIVGVRKALEILLTNPTLSAEDARGLGIVNRVVPARELHDATRALARELAAQPPLALSATKRLVWGGLGSGVEERLSEEARVVSELSGTADAREGLAAVIERRAPRFTGA</sequence>
<dbReference type="InterPro" id="IPR001753">
    <property type="entry name" value="Enoyl-CoA_hydra/iso"/>
</dbReference>
<protein>
    <submittedName>
        <fullName evidence="1">Enoyl-CoA hydratase/isomerase family protein</fullName>
    </submittedName>
</protein>
<name>A0A6P0HH67_9ACTN</name>
<dbReference type="Pfam" id="PF00378">
    <property type="entry name" value="ECH_1"/>
    <property type="match status" value="1"/>
</dbReference>
<dbReference type="EMBL" id="JAAGXA010000002">
    <property type="protein sequence ID" value="NEN77624.1"/>
    <property type="molecule type" value="Genomic_DNA"/>
</dbReference>